<dbReference type="Proteomes" id="UP001187192">
    <property type="component" value="Unassembled WGS sequence"/>
</dbReference>
<keyword evidence="9" id="KW-1185">Reference proteome</keyword>
<evidence type="ECO:0000256" key="5">
    <source>
        <dbReference type="ARBA" id="ARBA00023315"/>
    </source>
</evidence>
<keyword evidence="5" id="KW-0012">Acyltransferase</keyword>
<evidence type="ECO:0000313" key="9">
    <source>
        <dbReference type="Proteomes" id="UP001187192"/>
    </source>
</evidence>
<dbReference type="AlphaFoldDB" id="A0AA88D0E4"/>
<evidence type="ECO:0000256" key="6">
    <source>
        <dbReference type="ARBA" id="ARBA00048109"/>
    </source>
</evidence>
<evidence type="ECO:0000259" key="7">
    <source>
        <dbReference type="Pfam" id="PF03007"/>
    </source>
</evidence>
<dbReference type="PANTHER" id="PTHR31650">
    <property type="entry name" value="O-ACYLTRANSFERASE (WSD1-LIKE) FAMILY PROTEIN"/>
    <property type="match status" value="1"/>
</dbReference>
<evidence type="ECO:0000256" key="4">
    <source>
        <dbReference type="ARBA" id="ARBA00022679"/>
    </source>
</evidence>
<dbReference type="InterPro" id="IPR045034">
    <property type="entry name" value="O-acyltransferase_WSD1-like"/>
</dbReference>
<reference evidence="8" key="1">
    <citation type="submission" date="2023-07" db="EMBL/GenBank/DDBJ databases">
        <title>draft genome sequence of fig (Ficus carica).</title>
        <authorList>
            <person name="Takahashi T."/>
            <person name="Nishimura K."/>
        </authorList>
    </citation>
    <scope>NUCLEOTIDE SEQUENCE</scope>
</reference>
<dbReference type="EC" id="2.3.1.20" evidence="3"/>
<dbReference type="Pfam" id="PF03007">
    <property type="entry name" value="WS_DGAT_cat"/>
    <property type="match status" value="1"/>
</dbReference>
<comment type="pathway">
    <text evidence="2">Lipid metabolism.</text>
</comment>
<accession>A0AA88D0E4</accession>
<evidence type="ECO:0000256" key="3">
    <source>
        <dbReference type="ARBA" id="ARBA00013244"/>
    </source>
</evidence>
<proteinExistence type="predicted"/>
<comment type="caution">
    <text evidence="8">The sequence shown here is derived from an EMBL/GenBank/DDBJ whole genome shotgun (WGS) entry which is preliminary data.</text>
</comment>
<organism evidence="8 9">
    <name type="scientific">Ficus carica</name>
    <name type="common">Common fig</name>
    <dbReference type="NCBI Taxonomy" id="3494"/>
    <lineage>
        <taxon>Eukaryota</taxon>
        <taxon>Viridiplantae</taxon>
        <taxon>Streptophyta</taxon>
        <taxon>Embryophyta</taxon>
        <taxon>Tracheophyta</taxon>
        <taxon>Spermatophyta</taxon>
        <taxon>Magnoliopsida</taxon>
        <taxon>eudicotyledons</taxon>
        <taxon>Gunneridae</taxon>
        <taxon>Pentapetalae</taxon>
        <taxon>rosids</taxon>
        <taxon>fabids</taxon>
        <taxon>Rosales</taxon>
        <taxon>Moraceae</taxon>
        <taxon>Ficeae</taxon>
        <taxon>Ficus</taxon>
    </lineage>
</organism>
<dbReference type="EMBL" id="BTGU01000007">
    <property type="protein sequence ID" value="GMN37661.1"/>
    <property type="molecule type" value="Genomic_DNA"/>
</dbReference>
<dbReference type="SUPFAM" id="SSF52777">
    <property type="entry name" value="CoA-dependent acyltransferases"/>
    <property type="match status" value="1"/>
</dbReference>
<comment type="catalytic activity">
    <reaction evidence="6">
        <text>an acyl-CoA + a 1,2-diacyl-sn-glycerol = a triacyl-sn-glycerol + CoA</text>
        <dbReference type="Rhea" id="RHEA:10868"/>
        <dbReference type="ChEBI" id="CHEBI:17815"/>
        <dbReference type="ChEBI" id="CHEBI:57287"/>
        <dbReference type="ChEBI" id="CHEBI:58342"/>
        <dbReference type="ChEBI" id="CHEBI:64615"/>
        <dbReference type="EC" id="2.3.1.20"/>
    </reaction>
</comment>
<dbReference type="PANTHER" id="PTHR31650:SF41">
    <property type="entry name" value="O-ACYLTRANSFERASE WSD1-LIKE ISOFORM X1"/>
    <property type="match status" value="1"/>
</dbReference>
<comment type="pathway">
    <text evidence="1">Glycerolipid metabolism; triacylglycerol biosynthesis.</text>
</comment>
<protein>
    <recommendedName>
        <fullName evidence="3">diacylglycerol O-acyltransferase</fullName>
        <ecNumber evidence="3">2.3.1.20</ecNumber>
    </recommendedName>
</protein>
<dbReference type="GO" id="GO:0005886">
    <property type="term" value="C:plasma membrane"/>
    <property type="evidence" value="ECO:0007669"/>
    <property type="project" value="TreeGrafter"/>
</dbReference>
<evidence type="ECO:0000256" key="2">
    <source>
        <dbReference type="ARBA" id="ARBA00005189"/>
    </source>
</evidence>
<name>A0AA88D0E4_FICCA</name>
<dbReference type="GO" id="GO:0019432">
    <property type="term" value="P:triglyceride biosynthetic process"/>
    <property type="evidence" value="ECO:0007669"/>
    <property type="project" value="TreeGrafter"/>
</dbReference>
<evidence type="ECO:0000256" key="1">
    <source>
        <dbReference type="ARBA" id="ARBA00004771"/>
    </source>
</evidence>
<sequence>MASSLATGADEPLTPTARLCVRSEMKQVIYCAIGVENRLDVAAVKSEIEGSVILKHPRFCSLMAHDHHGVEYWRKTFINLDRHLVVINSPVSSSTADDESAVNDYLADLSTGSGLSTEKPLWEIHFLMAHRCVVFRVHHALADGTSLMSLLLSVFRKASDPKAAPTITPYVEEK</sequence>
<dbReference type="InterPro" id="IPR004255">
    <property type="entry name" value="O-acyltransferase_WSD1_N"/>
</dbReference>
<feature type="domain" description="O-acyltransferase WSD1-like N-terminal" evidence="7">
    <location>
        <begin position="106"/>
        <end position="168"/>
    </location>
</feature>
<dbReference type="GO" id="GO:0004144">
    <property type="term" value="F:diacylglycerol O-acyltransferase activity"/>
    <property type="evidence" value="ECO:0007669"/>
    <property type="project" value="UniProtKB-EC"/>
</dbReference>
<keyword evidence="4" id="KW-0808">Transferase</keyword>
<evidence type="ECO:0000313" key="8">
    <source>
        <dbReference type="EMBL" id="GMN37661.1"/>
    </source>
</evidence>
<gene>
    <name evidence="8" type="ORF">TIFTF001_007004</name>
</gene>